<evidence type="ECO:0000256" key="1">
    <source>
        <dbReference type="SAM" id="MobiDB-lite"/>
    </source>
</evidence>
<evidence type="ECO:0000313" key="3">
    <source>
        <dbReference type="Proteomes" id="UP000652761"/>
    </source>
</evidence>
<dbReference type="Proteomes" id="UP000652761">
    <property type="component" value="Unassembled WGS sequence"/>
</dbReference>
<feature type="compositionally biased region" description="Basic and acidic residues" evidence="1">
    <location>
        <begin position="9"/>
        <end position="25"/>
    </location>
</feature>
<evidence type="ECO:0000313" key="2">
    <source>
        <dbReference type="EMBL" id="MQL70864.1"/>
    </source>
</evidence>
<keyword evidence="3" id="KW-1185">Reference proteome</keyword>
<protein>
    <submittedName>
        <fullName evidence="2">Uncharacterized protein</fullName>
    </submittedName>
</protein>
<feature type="compositionally biased region" description="Polar residues" evidence="1">
    <location>
        <begin position="52"/>
        <end position="64"/>
    </location>
</feature>
<name>A0A843TMX8_COLES</name>
<organism evidence="2 3">
    <name type="scientific">Colocasia esculenta</name>
    <name type="common">Wild taro</name>
    <name type="synonym">Arum esculentum</name>
    <dbReference type="NCBI Taxonomy" id="4460"/>
    <lineage>
        <taxon>Eukaryota</taxon>
        <taxon>Viridiplantae</taxon>
        <taxon>Streptophyta</taxon>
        <taxon>Embryophyta</taxon>
        <taxon>Tracheophyta</taxon>
        <taxon>Spermatophyta</taxon>
        <taxon>Magnoliopsida</taxon>
        <taxon>Liliopsida</taxon>
        <taxon>Araceae</taxon>
        <taxon>Aroideae</taxon>
        <taxon>Colocasieae</taxon>
        <taxon>Colocasia</taxon>
    </lineage>
</organism>
<accession>A0A843TMX8</accession>
<feature type="compositionally biased region" description="Polar residues" evidence="1">
    <location>
        <begin position="28"/>
        <end position="41"/>
    </location>
</feature>
<gene>
    <name evidence="2" type="ORF">Taro_003170</name>
</gene>
<dbReference type="AlphaFoldDB" id="A0A843TMX8"/>
<dbReference type="EMBL" id="NMUH01000080">
    <property type="protein sequence ID" value="MQL70864.1"/>
    <property type="molecule type" value="Genomic_DNA"/>
</dbReference>
<comment type="caution">
    <text evidence="2">The sequence shown here is derived from an EMBL/GenBank/DDBJ whole genome shotgun (WGS) entry which is preliminary data.</text>
</comment>
<proteinExistence type="predicted"/>
<reference evidence="2" key="1">
    <citation type="submission" date="2017-07" db="EMBL/GenBank/DDBJ databases">
        <title>Taro Niue Genome Assembly and Annotation.</title>
        <authorList>
            <person name="Atibalentja N."/>
            <person name="Keating K."/>
            <person name="Fields C.J."/>
        </authorList>
    </citation>
    <scope>NUCLEOTIDE SEQUENCE</scope>
    <source>
        <strain evidence="2">Niue_2</strain>
        <tissue evidence="2">Leaf</tissue>
    </source>
</reference>
<feature type="region of interest" description="Disordered" evidence="1">
    <location>
        <begin position="1"/>
        <end position="64"/>
    </location>
</feature>
<sequence>MMKGGRLLHNLEVDSKQQSRTRVDSFETPGSTPQSDVTLTQGGDEENMSLEMEQSQNVVSGTRNNKMTGKKVKLLDLENEQVAEDIVMSIDLKKIVMGRPIRHMLVDEAK</sequence>